<proteinExistence type="predicted"/>
<evidence type="ECO:0000313" key="1">
    <source>
        <dbReference type="EMBL" id="KAJ2689777.1"/>
    </source>
</evidence>
<keyword evidence="2" id="KW-1185">Reference proteome</keyword>
<name>A0A9W8GJ88_9FUNG</name>
<accession>A0A9W8GJ88</accession>
<dbReference type="EMBL" id="JANBTX010000020">
    <property type="protein sequence ID" value="KAJ2689777.1"/>
    <property type="molecule type" value="Genomic_DNA"/>
</dbReference>
<dbReference type="Proteomes" id="UP001151516">
    <property type="component" value="Unassembled WGS sequence"/>
</dbReference>
<sequence>MALLSPFQTLPMLIVEKVVEYLEERTRNSFDTEHDIDIDRYNRWKVVRWLLWVSERWRVAALSVICDNCEIHFNNLSNGFDVRYPALPTNLSVSQYRIERLVKRVVVSAPSWSDLSSGKFSSVFSKSTLELPTFPTAATLMVCMDDHGAVYSPKTRRGNHSAPRVAETDRDKETIDFARCLRQITPAATGVIVFFCSPSSTTRKNRGQCNNLVLQLCRGNISRLYVESKTERTLPTLKLHSLTGLTSITQGLTMACAPLAQVAYLNVGTLQELNLVRLDEEEDWRTLIYGGTITPVVYSRLTKLFLGFATGQAVRNWAAIEDAVSFPALLEMALVGDYPFSDDLLFRGNGQTLRKLFLHFRVLVRNPLGRFNVFNRSGATRMSLININLSDDVDEVFVAIRSDDYIAQQIRGILEATVVLTLMGTLSAELLLRALKTTATNATVRELNVFSNRLDSSEALSIISAIPSLEILSSELSEIPSNAKAFLSSEYLSALHEKYPIANSNFRQLNVPDVHYYDDVADEESDDSDDNFFRSCPRCGYGCIYGGCGYYDTDTDIDSSDSESEEDNIGFEQMNAKAKFARRVAIVAVHIAALCPNFKHVVLPLEMREAFGRNATVAMAGRPFLPHIKTLSRLVYPQ</sequence>
<reference evidence="1" key="1">
    <citation type="submission" date="2022-07" db="EMBL/GenBank/DDBJ databases">
        <title>Phylogenomic reconstructions and comparative analyses of Kickxellomycotina fungi.</title>
        <authorList>
            <person name="Reynolds N.K."/>
            <person name="Stajich J.E."/>
            <person name="Barry K."/>
            <person name="Grigoriev I.V."/>
            <person name="Crous P."/>
            <person name="Smith M.E."/>
        </authorList>
    </citation>
    <scope>NUCLEOTIDE SEQUENCE</scope>
    <source>
        <strain evidence="1">CBS 109367</strain>
    </source>
</reference>
<dbReference type="OrthoDB" id="5533928at2759"/>
<dbReference type="AlphaFoldDB" id="A0A9W8GJ88"/>
<gene>
    <name evidence="1" type="ORF">IWW39_001243</name>
</gene>
<protein>
    <submittedName>
        <fullName evidence="1">Uncharacterized protein</fullName>
    </submittedName>
</protein>
<comment type="caution">
    <text evidence="1">The sequence shown here is derived from an EMBL/GenBank/DDBJ whole genome shotgun (WGS) entry which is preliminary data.</text>
</comment>
<organism evidence="1 2">
    <name type="scientific">Coemansia spiralis</name>
    <dbReference type="NCBI Taxonomy" id="417178"/>
    <lineage>
        <taxon>Eukaryota</taxon>
        <taxon>Fungi</taxon>
        <taxon>Fungi incertae sedis</taxon>
        <taxon>Zoopagomycota</taxon>
        <taxon>Kickxellomycotina</taxon>
        <taxon>Kickxellomycetes</taxon>
        <taxon>Kickxellales</taxon>
        <taxon>Kickxellaceae</taxon>
        <taxon>Coemansia</taxon>
    </lineage>
</organism>
<evidence type="ECO:0000313" key="2">
    <source>
        <dbReference type="Proteomes" id="UP001151516"/>
    </source>
</evidence>